<dbReference type="CDD" id="cd07040">
    <property type="entry name" value="HP"/>
    <property type="match status" value="1"/>
</dbReference>
<keyword evidence="2" id="KW-1185">Reference proteome</keyword>
<dbReference type="EMBL" id="JAPFGC010000002">
    <property type="protein sequence ID" value="MDA0176854.1"/>
    <property type="molecule type" value="Genomic_DNA"/>
</dbReference>
<dbReference type="Proteomes" id="UP001149142">
    <property type="component" value="Unassembled WGS sequence"/>
</dbReference>
<dbReference type="Pfam" id="PF00300">
    <property type="entry name" value="His_Phos_1"/>
    <property type="match status" value="1"/>
</dbReference>
<sequence>MKHLLLICLTFCLLSCKPDKENSIAANPNLTTKNQSKTTTYYLIRHAEKDRTDSLTNNPNLTNKGKERANNWSNIFKHIKFDAIYTTNYNRTIQTAQPTATQQNIPLKYYQANNLYNATFKDDTNGKTVLIVGHSNTTPKFVNSILDQNKYADINDSINGNLYIVNVDKHHVTDILLNFN</sequence>
<dbReference type="RefSeq" id="WP_270005220.1">
    <property type="nucleotide sequence ID" value="NZ_JAPFGC010000002.1"/>
</dbReference>
<evidence type="ECO:0000313" key="2">
    <source>
        <dbReference type="Proteomes" id="UP001149142"/>
    </source>
</evidence>
<proteinExistence type="predicted"/>
<dbReference type="Gene3D" id="3.40.50.1240">
    <property type="entry name" value="Phosphoglycerate mutase-like"/>
    <property type="match status" value="1"/>
</dbReference>
<dbReference type="InterPro" id="IPR013078">
    <property type="entry name" value="His_Pase_superF_clade-1"/>
</dbReference>
<name>A0ABT4RYF5_9FLAO</name>
<gene>
    <name evidence="1" type="ORF">OOZ35_05030</name>
</gene>
<organism evidence="1 2">
    <name type="scientific">Mesoflavibacter profundi</name>
    <dbReference type="NCBI Taxonomy" id="2708110"/>
    <lineage>
        <taxon>Bacteria</taxon>
        <taxon>Pseudomonadati</taxon>
        <taxon>Bacteroidota</taxon>
        <taxon>Flavobacteriia</taxon>
        <taxon>Flavobacteriales</taxon>
        <taxon>Flavobacteriaceae</taxon>
        <taxon>Mesoflavibacter</taxon>
    </lineage>
</organism>
<evidence type="ECO:0000313" key="1">
    <source>
        <dbReference type="EMBL" id="MDA0176854.1"/>
    </source>
</evidence>
<accession>A0ABT4RYF5</accession>
<dbReference type="InterPro" id="IPR029033">
    <property type="entry name" value="His_PPase_superfam"/>
</dbReference>
<reference evidence="1" key="1">
    <citation type="submission" date="2022-11" db="EMBL/GenBank/DDBJ databases">
        <title>Refractory cell wall polysaccharides provide important carbon source for microbial heterotrophs in the hadal ocean.</title>
        <authorList>
            <person name="Zhu X."/>
        </authorList>
    </citation>
    <scope>NUCLEOTIDE SEQUENCE</scope>
    <source>
        <strain evidence="1">MTRN7</strain>
    </source>
</reference>
<dbReference type="SUPFAM" id="SSF53254">
    <property type="entry name" value="Phosphoglycerate mutase-like"/>
    <property type="match status" value="1"/>
</dbReference>
<comment type="caution">
    <text evidence="1">The sequence shown here is derived from an EMBL/GenBank/DDBJ whole genome shotgun (WGS) entry which is preliminary data.</text>
</comment>
<protein>
    <submittedName>
        <fullName evidence="1">Histidine phosphatase family protein</fullName>
    </submittedName>
</protein>